<name>A0A8J8W077_9EURO</name>
<organism evidence="3 4">
    <name type="scientific">Penicillium ucsense</name>
    <dbReference type="NCBI Taxonomy" id="2839758"/>
    <lineage>
        <taxon>Eukaryota</taxon>
        <taxon>Fungi</taxon>
        <taxon>Dikarya</taxon>
        <taxon>Ascomycota</taxon>
        <taxon>Pezizomycotina</taxon>
        <taxon>Eurotiomycetes</taxon>
        <taxon>Eurotiomycetidae</taxon>
        <taxon>Eurotiales</taxon>
        <taxon>Aspergillaceae</taxon>
        <taxon>Penicillium</taxon>
    </lineage>
</organism>
<reference evidence="3" key="1">
    <citation type="journal article" date="2020" name="Front. Microbiol.">
        <title>Gene regulatory networks of Penicillium echinulatum 2HH and Penicillium oxalicum 114-2 inferred by a computational biology approach.</title>
        <authorList>
            <person name="Lenz A.R."/>
            <person name="Galan-Vasquez E."/>
            <person name="Balbinot E."/>
            <person name="De Abreu F.P."/>
            <person name="De Oliveira N.S."/>
            <person name="Da Rosa L.O."/>
            <person name="De Avila E Silva S."/>
            <person name="Camassola M."/>
            <person name="Dillon A.J.P."/>
            <person name="Perez-Rueda E."/>
        </authorList>
    </citation>
    <scope>NUCLEOTIDE SEQUENCE</scope>
    <source>
        <strain evidence="3">S1M29</strain>
    </source>
</reference>
<evidence type="ECO:0000313" key="3">
    <source>
        <dbReference type="EMBL" id="KAF7715071.1"/>
    </source>
</evidence>
<keyword evidence="1" id="KW-0812">Transmembrane</keyword>
<dbReference type="SUPFAM" id="SSF53720">
    <property type="entry name" value="ALDH-like"/>
    <property type="match status" value="1"/>
</dbReference>
<dbReference type="AlphaFoldDB" id="A0A8J8W077"/>
<dbReference type="Gene3D" id="3.40.605.10">
    <property type="entry name" value="Aldehyde Dehydrogenase, Chain A, domain 1"/>
    <property type="match status" value="1"/>
</dbReference>
<dbReference type="GO" id="GO:0016620">
    <property type="term" value="F:oxidoreductase activity, acting on the aldehyde or oxo group of donors, NAD or NADP as acceptor"/>
    <property type="evidence" value="ECO:0007669"/>
    <property type="project" value="InterPro"/>
</dbReference>
<dbReference type="InterPro" id="IPR016161">
    <property type="entry name" value="Ald_DH/histidinol_DH"/>
</dbReference>
<feature type="transmembrane region" description="Helical" evidence="1">
    <location>
        <begin position="443"/>
        <end position="469"/>
    </location>
</feature>
<dbReference type="Gene3D" id="3.40.309.10">
    <property type="entry name" value="Aldehyde Dehydrogenase, Chain A, domain 2"/>
    <property type="match status" value="1"/>
</dbReference>
<keyword evidence="1" id="KW-0472">Membrane</keyword>
<feature type="domain" description="Aldehyde dehydrogenase" evidence="2">
    <location>
        <begin position="15"/>
        <end position="145"/>
    </location>
</feature>
<proteinExistence type="predicted"/>
<dbReference type="Proteomes" id="UP000631181">
    <property type="component" value="Unassembled WGS sequence"/>
</dbReference>
<dbReference type="OrthoDB" id="5596991at2759"/>
<dbReference type="PANTHER" id="PTHR43111:SF1">
    <property type="entry name" value="ALDEHYDE DEHYDROGENASE B-RELATED"/>
    <property type="match status" value="1"/>
</dbReference>
<dbReference type="PANTHER" id="PTHR43111">
    <property type="entry name" value="ALDEHYDE DEHYDROGENASE B-RELATED"/>
    <property type="match status" value="1"/>
</dbReference>
<dbReference type="InterPro" id="IPR015590">
    <property type="entry name" value="Aldehyde_DH_dom"/>
</dbReference>
<dbReference type="EMBL" id="WIWV01000068">
    <property type="protein sequence ID" value="KAF7715071.1"/>
    <property type="molecule type" value="Genomic_DNA"/>
</dbReference>
<keyword evidence="1" id="KW-1133">Transmembrane helix</keyword>
<evidence type="ECO:0000256" key="1">
    <source>
        <dbReference type="SAM" id="Phobius"/>
    </source>
</evidence>
<accession>A0A8J8W077</accession>
<evidence type="ECO:0000259" key="2">
    <source>
        <dbReference type="Pfam" id="PF00171"/>
    </source>
</evidence>
<dbReference type="InterPro" id="IPR016163">
    <property type="entry name" value="Ald_DH_C"/>
</dbReference>
<protein>
    <recommendedName>
        <fullName evidence="2">Aldehyde dehydrogenase domain-containing protein</fullName>
    </recommendedName>
</protein>
<sequence length="473" mass="51831">MDLARITAANIDGRTQNARYRQSQFQRLQSALVERIADIQDAIRADSGHTQQEVRAEVILAMQELRTHYASCDIHKDLEIEYRIAKGQNNEDNVQGAGIVYIVPSTHTLFFSIISALTAAMAAGNCVVLELPQTTMSLPVLLRQILPGALDHDTFTITSQRPDPSFMSKALLVDQTDSDAPSGLISSATSRSVAIVDRSGDVTEAAHALVTARFALGGRSPYSPDAVLVNEFAMKPFVEAVIQHASKYLAGENGEARQSQAPTRRQSLLDSIQKDRSARILVSGSNWGVVEVQDRKSPLLKRKIDEKVLVVHPVTSLDDAIDMNFNQTLAAVYAFAAPASAKYLTQFIDADISWVNHVPSNMLIGPAIPRNTPYSQTTRYAISHFQKPRPQLITPSTATFAVNSVLDTKSTVRSDALWRAALSPLPPTKQRAGFKIGFFEQGILTGVSITLISLVATFSTVGYYTWVYVRMRG</sequence>
<dbReference type="InterPro" id="IPR016162">
    <property type="entry name" value="Ald_DH_N"/>
</dbReference>
<dbReference type="Pfam" id="PF00171">
    <property type="entry name" value="Aldedh"/>
    <property type="match status" value="1"/>
</dbReference>
<keyword evidence="4" id="KW-1185">Reference proteome</keyword>
<comment type="caution">
    <text evidence="3">The sequence shown here is derived from an EMBL/GenBank/DDBJ whole genome shotgun (WGS) entry which is preliminary data.</text>
</comment>
<evidence type="ECO:0000313" key="4">
    <source>
        <dbReference type="Proteomes" id="UP000631181"/>
    </source>
</evidence>
<gene>
    <name evidence="3" type="ORF">PECM_007430</name>
</gene>